<feature type="compositionally biased region" description="Basic and acidic residues" evidence="1">
    <location>
        <begin position="403"/>
        <end position="421"/>
    </location>
</feature>
<dbReference type="AlphaFoldDB" id="A0A1B7TED4"/>
<comment type="caution">
    <text evidence="2">The sequence shown here is derived from an EMBL/GenBank/DDBJ whole genome shotgun (WGS) entry which is preliminary data.</text>
</comment>
<dbReference type="OrthoDB" id="10266026at2759"/>
<reference evidence="3" key="1">
    <citation type="journal article" date="2016" name="Proc. Natl. Acad. Sci. U.S.A.">
        <title>Comparative genomics of biotechnologically important yeasts.</title>
        <authorList>
            <person name="Riley R."/>
            <person name="Haridas S."/>
            <person name="Wolfe K.H."/>
            <person name="Lopes M.R."/>
            <person name="Hittinger C.T."/>
            <person name="Goeker M."/>
            <person name="Salamov A.A."/>
            <person name="Wisecaver J.H."/>
            <person name="Long T.M."/>
            <person name="Calvey C.H."/>
            <person name="Aerts A.L."/>
            <person name="Barry K.W."/>
            <person name="Choi C."/>
            <person name="Clum A."/>
            <person name="Coughlan A.Y."/>
            <person name="Deshpande S."/>
            <person name="Douglass A.P."/>
            <person name="Hanson S.J."/>
            <person name="Klenk H.-P."/>
            <person name="LaButti K.M."/>
            <person name="Lapidus A."/>
            <person name="Lindquist E.A."/>
            <person name="Lipzen A.M."/>
            <person name="Meier-Kolthoff J.P."/>
            <person name="Ohm R.A."/>
            <person name="Otillar R.P."/>
            <person name="Pangilinan J.L."/>
            <person name="Peng Y."/>
            <person name="Rokas A."/>
            <person name="Rosa C.A."/>
            <person name="Scheuner C."/>
            <person name="Sibirny A.A."/>
            <person name="Slot J.C."/>
            <person name="Stielow J.B."/>
            <person name="Sun H."/>
            <person name="Kurtzman C.P."/>
            <person name="Blackwell M."/>
            <person name="Grigoriev I.V."/>
            <person name="Jeffries T.W."/>
        </authorList>
    </citation>
    <scope>NUCLEOTIDE SEQUENCE [LARGE SCALE GENOMIC DNA]</scope>
    <source>
        <strain evidence="3">NRRL Y-1626</strain>
    </source>
</reference>
<dbReference type="Gene3D" id="2.60.120.920">
    <property type="match status" value="1"/>
</dbReference>
<feature type="region of interest" description="Disordered" evidence="1">
    <location>
        <begin position="403"/>
        <end position="438"/>
    </location>
</feature>
<evidence type="ECO:0000313" key="2">
    <source>
        <dbReference type="EMBL" id="OBA27070.1"/>
    </source>
</evidence>
<dbReference type="PANTHER" id="PTHR10598:SF0">
    <property type="entry name" value="SET1_ASH2 HISTONE METHYLTRANSFERASE COMPLEX SUBUNIT ASH2"/>
    <property type="match status" value="1"/>
</dbReference>
<evidence type="ECO:0000313" key="3">
    <source>
        <dbReference type="Proteomes" id="UP000092321"/>
    </source>
</evidence>
<dbReference type="GO" id="GO:0000976">
    <property type="term" value="F:transcription cis-regulatory region binding"/>
    <property type="evidence" value="ECO:0007669"/>
    <property type="project" value="TreeGrafter"/>
</dbReference>
<dbReference type="EMBL" id="LXPE01000011">
    <property type="protein sequence ID" value="OBA27070.1"/>
    <property type="molecule type" value="Genomic_DNA"/>
</dbReference>
<organism evidence="2 3">
    <name type="scientific">Hanseniaspora valbyensis NRRL Y-1626</name>
    <dbReference type="NCBI Taxonomy" id="766949"/>
    <lineage>
        <taxon>Eukaryota</taxon>
        <taxon>Fungi</taxon>
        <taxon>Dikarya</taxon>
        <taxon>Ascomycota</taxon>
        <taxon>Saccharomycotina</taxon>
        <taxon>Saccharomycetes</taxon>
        <taxon>Saccharomycodales</taxon>
        <taxon>Saccharomycodaceae</taxon>
        <taxon>Hanseniaspora</taxon>
    </lineage>
</organism>
<accession>A0A1B7TED4</accession>
<dbReference type="InterPro" id="IPR037353">
    <property type="entry name" value="ASH2"/>
</dbReference>
<gene>
    <name evidence="2" type="ORF">HANVADRAFT_52612</name>
</gene>
<proteinExistence type="predicted"/>
<dbReference type="GO" id="GO:0048188">
    <property type="term" value="C:Set1C/COMPASS complex"/>
    <property type="evidence" value="ECO:0007669"/>
    <property type="project" value="InterPro"/>
</dbReference>
<dbReference type="Proteomes" id="UP000092321">
    <property type="component" value="Unassembled WGS sequence"/>
</dbReference>
<evidence type="ECO:0000256" key="1">
    <source>
        <dbReference type="SAM" id="MobiDB-lite"/>
    </source>
</evidence>
<name>A0A1B7TED4_9ASCO</name>
<dbReference type="InterPro" id="IPR043136">
    <property type="entry name" value="B30.2/SPRY_sf"/>
</dbReference>
<dbReference type="PANTHER" id="PTHR10598">
    <property type="entry name" value="SET1/ASH2 HISTONE METHYLTRANSFERASE COMPLEX SUBUNIT ASH2"/>
    <property type="match status" value="1"/>
</dbReference>
<keyword evidence="3" id="KW-1185">Reference proteome</keyword>
<protein>
    <recommendedName>
        <fullName evidence="4">SPRY domain-containing protein</fullName>
    </recommendedName>
</protein>
<evidence type="ECO:0008006" key="4">
    <source>
        <dbReference type="Google" id="ProtNLM"/>
    </source>
</evidence>
<sequence length="438" mass="51699">MAYTNTPELEISTSQDNPNIQNVFDNLPMNKRNYKYNLCKIIDENTNNAKSSQFVDNVHMSPFDRPANIYFTDSLDSLKSIKNTPLKGWASCKSNVCLREGLTYFEFQIKHIDWSKKLFPLGQPVGSDLHNSIGIRDMTFERIFNRKRDDFINNDTTEKLMKEGDSIGFLVNLPSLENQYKQIQVVINQMIEKESDEFELFHLNRYLKDLENIYLNEKHIQKERILIRYKSETYYESQDYVRNETLKTEDYLKLDGSFIKVFQNGEYRGDLTNGEDKVLTNFLPPFTTVNYETTRYKQIYNRLVKMDNMENIDILIPRKYYDDGSLGYYPTISLFNDTIVELNGTLDDMKYYSDVKKYISTDDSVLNKEINSLEDVYQHAKNQDIEYDIVEFEKKKKELEKLQVSQEESKNDQSLAIKEENSTLDFIQQESNDIEMEM</sequence>